<protein>
    <submittedName>
        <fullName evidence="2">Centromere/kinetochore protein zw10-like protein</fullName>
    </submittedName>
</protein>
<dbReference type="InterPro" id="IPR055148">
    <property type="entry name" value="ZW10_C_2"/>
</dbReference>
<dbReference type="ExpressionAtlas" id="A0A1D6F6H3">
    <property type="expression patterns" value="baseline and differential"/>
</dbReference>
<gene>
    <name evidence="2" type="ORF">ZEAMMB73_Zm00001d007437</name>
</gene>
<accession>A0A1D6F6H3</accession>
<evidence type="ECO:0000313" key="2">
    <source>
        <dbReference type="EMBL" id="ONM26869.1"/>
    </source>
</evidence>
<proteinExistence type="predicted"/>
<name>A0A1D6F6H3_MAIZE</name>
<evidence type="ECO:0000259" key="1">
    <source>
        <dbReference type="Pfam" id="PF22766"/>
    </source>
</evidence>
<dbReference type="PANTHER" id="PTHR12205">
    <property type="entry name" value="CENTROMERE/KINETOCHORE PROTEIN ZW10"/>
    <property type="match status" value="1"/>
</dbReference>
<dbReference type="PaxDb" id="4577-GRMZM2G301399_P01"/>
<sequence>MDAFFQYRADFPSDLQKQVVFVDLAPIFSLMANAILRRQIQLTVDTISEAIDGAEGFQNTHQPQHYESAKFSIEQVVFILEKIRIMWESILPRSIYRKSMCNVLGSVFSRITRDMLLIDDMAAEETLQVIHVMPYWFEITPNNYCPELLDMSLKSIATCWESGDLVRCGFTSSEVQNFIKAIFADSPLRKECLGWIVRTPA</sequence>
<reference evidence="2" key="1">
    <citation type="submission" date="2015-12" db="EMBL/GenBank/DDBJ databases">
        <title>Update maize B73 reference genome by single molecule sequencing technologies.</title>
        <authorList>
            <consortium name="Maize Genome Sequencing Project"/>
            <person name="Ware D."/>
        </authorList>
    </citation>
    <scope>NUCLEOTIDE SEQUENCE [LARGE SCALE GENOMIC DNA]</scope>
    <source>
        <tissue evidence="2">Seedling</tissue>
    </source>
</reference>
<dbReference type="STRING" id="4577.A0A1D6F6H3"/>
<dbReference type="Gene3D" id="1.10.357.150">
    <property type="match status" value="1"/>
</dbReference>
<dbReference type="SMR" id="A0A1D6F6H3"/>
<dbReference type="EMBL" id="CM007648">
    <property type="protein sequence ID" value="ONM26869.1"/>
    <property type="molecule type" value="Genomic_DNA"/>
</dbReference>
<dbReference type="Pfam" id="PF22766">
    <property type="entry name" value="ZW10_C2"/>
    <property type="match status" value="2"/>
</dbReference>
<feature type="domain" description="ZW10 C-terminal helical" evidence="1">
    <location>
        <begin position="147"/>
        <end position="194"/>
    </location>
</feature>
<dbReference type="InParanoid" id="A0A1D6F6H3"/>
<dbReference type="PANTHER" id="PTHR12205:SF0">
    <property type="entry name" value="CENTROMERE_KINETOCHORE PROTEIN ZW10 HOMOLOG"/>
    <property type="match status" value="1"/>
</dbReference>
<feature type="domain" description="ZW10 C-terminal helical" evidence="1">
    <location>
        <begin position="72"/>
        <end position="134"/>
    </location>
</feature>
<dbReference type="InterPro" id="IPR046362">
    <property type="entry name" value="Zw10/DSL1_C_sf"/>
</dbReference>
<organism evidence="2">
    <name type="scientific">Zea mays</name>
    <name type="common">Maize</name>
    <dbReference type="NCBI Taxonomy" id="4577"/>
    <lineage>
        <taxon>Eukaryota</taxon>
        <taxon>Viridiplantae</taxon>
        <taxon>Streptophyta</taxon>
        <taxon>Embryophyta</taxon>
        <taxon>Tracheophyta</taxon>
        <taxon>Spermatophyta</taxon>
        <taxon>Magnoliopsida</taxon>
        <taxon>Liliopsida</taxon>
        <taxon>Poales</taxon>
        <taxon>Poaceae</taxon>
        <taxon>PACMAD clade</taxon>
        <taxon>Panicoideae</taxon>
        <taxon>Andropogonodae</taxon>
        <taxon>Andropogoneae</taxon>
        <taxon>Tripsacinae</taxon>
        <taxon>Zea</taxon>
    </lineage>
</organism>
<dbReference type="AlphaFoldDB" id="A0A1D6F6H3"/>
<dbReference type="eggNOG" id="KOG2163">
    <property type="taxonomic scope" value="Eukaryota"/>
</dbReference>